<dbReference type="PROSITE" id="PS00629">
    <property type="entry name" value="IMP_1"/>
    <property type="match status" value="1"/>
</dbReference>
<reference evidence="4 5" key="1">
    <citation type="submission" date="2022-08" db="EMBL/GenBank/DDBJ databases">
        <title>Aerococcaceae sp. nov isolated from spoiled eye mask.</title>
        <authorList>
            <person name="Zhou G."/>
            <person name="Xie X.-B."/>
            <person name="Shi Q.-S."/>
            <person name="Wang Y.-S."/>
            <person name="Wen X."/>
            <person name="Peng H."/>
            <person name="Yang X.-J."/>
            <person name="Tao H.-B."/>
            <person name="Huang X.-M."/>
        </authorList>
    </citation>
    <scope>NUCLEOTIDE SEQUENCE [LARGE SCALE GENOMIC DNA]</scope>
    <source>
        <strain evidence="5">DM20194951</strain>
    </source>
</reference>
<name>A0ABY5P6B1_9LACT</name>
<dbReference type="Proteomes" id="UP001315967">
    <property type="component" value="Chromosome"/>
</dbReference>
<protein>
    <submittedName>
        <fullName evidence="4">Inositol monophosphatase family protein</fullName>
    </submittedName>
</protein>
<dbReference type="SUPFAM" id="SSF56655">
    <property type="entry name" value="Carbohydrate phosphatase"/>
    <property type="match status" value="1"/>
</dbReference>
<keyword evidence="3" id="KW-0460">Magnesium</keyword>
<evidence type="ECO:0000256" key="2">
    <source>
        <dbReference type="ARBA" id="ARBA00022801"/>
    </source>
</evidence>
<dbReference type="PANTHER" id="PTHR20854">
    <property type="entry name" value="INOSITOL MONOPHOSPHATASE"/>
    <property type="match status" value="1"/>
</dbReference>
<keyword evidence="1" id="KW-0479">Metal-binding</keyword>
<dbReference type="Gene3D" id="3.40.190.80">
    <property type="match status" value="1"/>
</dbReference>
<evidence type="ECO:0000313" key="4">
    <source>
        <dbReference type="EMBL" id="UUX34283.1"/>
    </source>
</evidence>
<dbReference type="CDD" id="cd01637">
    <property type="entry name" value="IMPase_like"/>
    <property type="match status" value="1"/>
</dbReference>
<gene>
    <name evidence="4" type="ORF">NRE15_01025</name>
</gene>
<dbReference type="Gene3D" id="3.30.540.10">
    <property type="entry name" value="Fructose-1,6-Bisphosphatase, subunit A, domain 1"/>
    <property type="match status" value="1"/>
</dbReference>
<dbReference type="RefSeq" id="WP_313793786.1">
    <property type="nucleotide sequence ID" value="NZ_CP102453.1"/>
</dbReference>
<evidence type="ECO:0000313" key="5">
    <source>
        <dbReference type="Proteomes" id="UP001315967"/>
    </source>
</evidence>
<organism evidence="4 5">
    <name type="scientific">Fundicoccus culcitae</name>
    <dbReference type="NCBI Taxonomy" id="2969821"/>
    <lineage>
        <taxon>Bacteria</taxon>
        <taxon>Bacillati</taxon>
        <taxon>Bacillota</taxon>
        <taxon>Bacilli</taxon>
        <taxon>Lactobacillales</taxon>
        <taxon>Aerococcaceae</taxon>
        <taxon>Fundicoccus</taxon>
    </lineage>
</organism>
<dbReference type="InterPro" id="IPR000760">
    <property type="entry name" value="Inositol_monophosphatase-like"/>
</dbReference>
<dbReference type="InterPro" id="IPR020583">
    <property type="entry name" value="Inositol_monoP_metal-BS"/>
</dbReference>
<keyword evidence="2" id="KW-0378">Hydrolase</keyword>
<accession>A0ABY5P6B1</accession>
<evidence type="ECO:0000256" key="3">
    <source>
        <dbReference type="ARBA" id="ARBA00022842"/>
    </source>
</evidence>
<dbReference type="EMBL" id="CP102453">
    <property type="protein sequence ID" value="UUX34283.1"/>
    <property type="molecule type" value="Genomic_DNA"/>
</dbReference>
<sequence length="260" mass="29071">MFDFLMHHRIQSWLELAAEELQSALNRDLIVEEKKSASDLVTEMDKQTEKFLVDKIRTYYPEHKIIGEEGIVDEEVTDVSGMVWIIDPIDGTLNFVKQKNNFGIMIGLFYDGQPVAGYIYDVMAGYLYTGIVGEGAFINNKPIQLKQYQSIDQSLVMGNVGMFVNNIHNTQAVYKKALGARAYGSAALEVISVIRGEASIYISHALSPWDFAAGYAICSSLGMKVTTLENKPINILKRSSVIFAHKDVHQEAINLLNPTE</sequence>
<dbReference type="Pfam" id="PF00459">
    <property type="entry name" value="Inositol_P"/>
    <property type="match status" value="1"/>
</dbReference>
<keyword evidence="5" id="KW-1185">Reference proteome</keyword>
<dbReference type="PRINTS" id="PR00377">
    <property type="entry name" value="IMPHPHTASES"/>
</dbReference>
<proteinExistence type="predicted"/>
<dbReference type="PANTHER" id="PTHR20854:SF4">
    <property type="entry name" value="INOSITOL-1-MONOPHOSPHATASE-RELATED"/>
    <property type="match status" value="1"/>
</dbReference>
<evidence type="ECO:0000256" key="1">
    <source>
        <dbReference type="ARBA" id="ARBA00022723"/>
    </source>
</evidence>